<evidence type="ECO:0000313" key="4">
    <source>
        <dbReference type="Proteomes" id="UP000199013"/>
    </source>
</evidence>
<keyword evidence="4" id="KW-1185">Reference proteome</keyword>
<proteinExistence type="predicted"/>
<dbReference type="Pfam" id="PF08402">
    <property type="entry name" value="TOBE_2"/>
    <property type="match status" value="1"/>
</dbReference>
<evidence type="ECO:0000259" key="2">
    <source>
        <dbReference type="Pfam" id="PF08402"/>
    </source>
</evidence>
<protein>
    <recommendedName>
        <fullName evidence="2">Transport-associated OB type 2 domain-containing protein</fullName>
    </recommendedName>
</protein>
<dbReference type="AlphaFoldDB" id="A0A1C3NTN9"/>
<dbReference type="GO" id="GO:0005524">
    <property type="term" value="F:ATP binding"/>
    <property type="evidence" value="ECO:0007669"/>
    <property type="project" value="InterPro"/>
</dbReference>
<name>A0A1C3NTN9_9ACTN</name>
<dbReference type="InterPro" id="IPR008995">
    <property type="entry name" value="Mo/tungstate-bd_C_term_dom"/>
</dbReference>
<evidence type="ECO:0000256" key="1">
    <source>
        <dbReference type="SAM" id="MobiDB-lite"/>
    </source>
</evidence>
<dbReference type="SUPFAM" id="SSF50331">
    <property type="entry name" value="MOP-like"/>
    <property type="match status" value="1"/>
</dbReference>
<evidence type="ECO:0000313" key="3">
    <source>
        <dbReference type="EMBL" id="SBW18079.1"/>
    </source>
</evidence>
<dbReference type="GO" id="GO:0022857">
    <property type="term" value="F:transmembrane transporter activity"/>
    <property type="evidence" value="ECO:0007669"/>
    <property type="project" value="InterPro"/>
</dbReference>
<dbReference type="Proteomes" id="UP000199013">
    <property type="component" value="Unassembled WGS sequence"/>
</dbReference>
<feature type="domain" description="Transport-associated OB type 2" evidence="2">
    <location>
        <begin position="63"/>
        <end position="103"/>
    </location>
</feature>
<accession>A0A1C3NTN9</accession>
<organism evidence="3 4">
    <name type="scientific">Candidatus Protofrankia californiensis</name>
    <dbReference type="NCBI Taxonomy" id="1839754"/>
    <lineage>
        <taxon>Bacteria</taxon>
        <taxon>Bacillati</taxon>
        <taxon>Actinomycetota</taxon>
        <taxon>Actinomycetes</taxon>
        <taxon>Frankiales</taxon>
        <taxon>Frankiaceae</taxon>
        <taxon>Protofrankia</taxon>
    </lineage>
</organism>
<dbReference type="InterPro" id="IPR013611">
    <property type="entry name" value="Transp-assoc_OB_typ2"/>
</dbReference>
<reference evidence="4" key="1">
    <citation type="submission" date="2016-02" db="EMBL/GenBank/DDBJ databases">
        <authorList>
            <person name="Wibberg D."/>
        </authorList>
    </citation>
    <scope>NUCLEOTIDE SEQUENCE [LARGE SCALE GENOMIC DNA]</scope>
</reference>
<dbReference type="EMBL" id="FLUV01000200">
    <property type="protein sequence ID" value="SBW18079.1"/>
    <property type="molecule type" value="Genomic_DNA"/>
</dbReference>
<dbReference type="GO" id="GO:0043190">
    <property type="term" value="C:ATP-binding cassette (ABC) transporter complex"/>
    <property type="evidence" value="ECO:0007669"/>
    <property type="project" value="InterPro"/>
</dbReference>
<feature type="region of interest" description="Disordered" evidence="1">
    <location>
        <begin position="104"/>
        <end position="125"/>
    </location>
</feature>
<gene>
    <name evidence="3" type="ORF">FDG2_0501</name>
</gene>
<sequence>MTAGRIAQAGSPQEIYTSPSSPTVAAFVCAAVLVPAVISGQHARSELGELTVPTGSEQGNTCVLIRPEQIRLAATDVGDGALGQITAVRYFGHDATVHLRLDRSTCSSPHGSQEHGYRTSAPECD</sequence>